<dbReference type="Proteomes" id="UP001292094">
    <property type="component" value="Unassembled WGS sequence"/>
</dbReference>
<proteinExistence type="predicted"/>
<dbReference type="AlphaFoldDB" id="A0AAE1PJL6"/>
<accession>A0AAE1PJL6</accession>
<dbReference type="EMBL" id="JAWZYT010001889">
    <property type="protein sequence ID" value="KAK4308470.1"/>
    <property type="molecule type" value="Genomic_DNA"/>
</dbReference>
<organism evidence="1 2">
    <name type="scientific">Petrolisthes manimaculis</name>
    <dbReference type="NCBI Taxonomy" id="1843537"/>
    <lineage>
        <taxon>Eukaryota</taxon>
        <taxon>Metazoa</taxon>
        <taxon>Ecdysozoa</taxon>
        <taxon>Arthropoda</taxon>
        <taxon>Crustacea</taxon>
        <taxon>Multicrustacea</taxon>
        <taxon>Malacostraca</taxon>
        <taxon>Eumalacostraca</taxon>
        <taxon>Eucarida</taxon>
        <taxon>Decapoda</taxon>
        <taxon>Pleocyemata</taxon>
        <taxon>Anomura</taxon>
        <taxon>Galatheoidea</taxon>
        <taxon>Porcellanidae</taxon>
        <taxon>Petrolisthes</taxon>
    </lineage>
</organism>
<gene>
    <name evidence="1" type="ORF">Pmani_019836</name>
</gene>
<reference evidence="1" key="1">
    <citation type="submission" date="2023-11" db="EMBL/GenBank/DDBJ databases">
        <title>Genome assemblies of two species of porcelain crab, Petrolisthes cinctipes and Petrolisthes manimaculis (Anomura: Porcellanidae).</title>
        <authorList>
            <person name="Angst P."/>
        </authorList>
    </citation>
    <scope>NUCLEOTIDE SEQUENCE</scope>
    <source>
        <strain evidence="1">PB745_02</strain>
        <tissue evidence="1">Gill</tissue>
    </source>
</reference>
<keyword evidence="2" id="KW-1185">Reference proteome</keyword>
<name>A0AAE1PJL6_9EUCA</name>
<comment type="caution">
    <text evidence="1">The sequence shown here is derived from an EMBL/GenBank/DDBJ whole genome shotgun (WGS) entry which is preliminary data.</text>
</comment>
<sequence>MFPRCFRGQELVEWVGEEKSGVTESQQKYSSPPRAGTLCKRGGTYFLPRRRLERHWLALGLAGRCRVAGSGCHWHGR</sequence>
<protein>
    <submittedName>
        <fullName evidence="1">Uncharacterized protein</fullName>
    </submittedName>
</protein>
<evidence type="ECO:0000313" key="2">
    <source>
        <dbReference type="Proteomes" id="UP001292094"/>
    </source>
</evidence>
<evidence type="ECO:0000313" key="1">
    <source>
        <dbReference type="EMBL" id="KAK4308470.1"/>
    </source>
</evidence>